<proteinExistence type="predicted"/>
<dbReference type="Gene3D" id="2.120.10.80">
    <property type="entry name" value="Kelch-type beta propeller"/>
    <property type="match status" value="1"/>
</dbReference>
<evidence type="ECO:0000313" key="2">
    <source>
        <dbReference type="EMBL" id="KAL3268359.1"/>
    </source>
</evidence>
<accession>A0ABD2MPL7</accession>
<dbReference type="EMBL" id="JABFTP020000021">
    <property type="protein sequence ID" value="KAL3268359.1"/>
    <property type="molecule type" value="Genomic_DNA"/>
</dbReference>
<evidence type="ECO:0000256" key="1">
    <source>
        <dbReference type="ARBA" id="ARBA00022441"/>
    </source>
</evidence>
<comment type="caution">
    <text evidence="2">The sequence shown here is derived from an EMBL/GenBank/DDBJ whole genome shotgun (WGS) entry which is preliminary data.</text>
</comment>
<dbReference type="SUPFAM" id="SSF117281">
    <property type="entry name" value="Kelch motif"/>
    <property type="match status" value="1"/>
</dbReference>
<name>A0ABD2MPL7_9CUCU</name>
<dbReference type="SMART" id="SM00612">
    <property type="entry name" value="Kelch"/>
    <property type="match status" value="1"/>
</dbReference>
<keyword evidence="1" id="KW-0880">Kelch repeat</keyword>
<keyword evidence="3" id="KW-1185">Reference proteome</keyword>
<dbReference type="AlphaFoldDB" id="A0ABD2MPL7"/>
<dbReference type="Pfam" id="PF01344">
    <property type="entry name" value="Kelch_1"/>
    <property type="match status" value="2"/>
</dbReference>
<sequence>MFVVYDRLYLVGGAGFETKKDPTTTSLSSIDTWDTKKLKWSNAAEMVIPRHGHSVAFIGTQFLIIGGVTTIYMRALNNAECFCVQRGNNDIFYVDSIRNYINNVV</sequence>
<evidence type="ECO:0000313" key="3">
    <source>
        <dbReference type="Proteomes" id="UP001516400"/>
    </source>
</evidence>
<dbReference type="InterPro" id="IPR015915">
    <property type="entry name" value="Kelch-typ_b-propeller"/>
</dbReference>
<gene>
    <name evidence="2" type="ORF">HHI36_007475</name>
</gene>
<reference evidence="2 3" key="1">
    <citation type="journal article" date="2021" name="BMC Biol.">
        <title>Horizontally acquired antibacterial genes associated with adaptive radiation of ladybird beetles.</title>
        <authorList>
            <person name="Li H.S."/>
            <person name="Tang X.F."/>
            <person name="Huang Y.H."/>
            <person name="Xu Z.Y."/>
            <person name="Chen M.L."/>
            <person name="Du X.Y."/>
            <person name="Qiu B.Y."/>
            <person name="Chen P.T."/>
            <person name="Zhang W."/>
            <person name="Slipinski A."/>
            <person name="Escalona H.E."/>
            <person name="Waterhouse R.M."/>
            <person name="Zwick A."/>
            <person name="Pang H."/>
        </authorList>
    </citation>
    <scope>NUCLEOTIDE SEQUENCE [LARGE SCALE GENOMIC DNA]</scope>
    <source>
        <strain evidence="2">SYSU2018</strain>
    </source>
</reference>
<organism evidence="2 3">
    <name type="scientific">Cryptolaemus montrouzieri</name>
    <dbReference type="NCBI Taxonomy" id="559131"/>
    <lineage>
        <taxon>Eukaryota</taxon>
        <taxon>Metazoa</taxon>
        <taxon>Ecdysozoa</taxon>
        <taxon>Arthropoda</taxon>
        <taxon>Hexapoda</taxon>
        <taxon>Insecta</taxon>
        <taxon>Pterygota</taxon>
        <taxon>Neoptera</taxon>
        <taxon>Endopterygota</taxon>
        <taxon>Coleoptera</taxon>
        <taxon>Polyphaga</taxon>
        <taxon>Cucujiformia</taxon>
        <taxon>Coccinelloidea</taxon>
        <taxon>Coccinellidae</taxon>
        <taxon>Scymninae</taxon>
        <taxon>Scymnini</taxon>
        <taxon>Cryptolaemus</taxon>
    </lineage>
</organism>
<dbReference type="InterPro" id="IPR006652">
    <property type="entry name" value="Kelch_1"/>
</dbReference>
<dbReference type="Proteomes" id="UP001516400">
    <property type="component" value="Unassembled WGS sequence"/>
</dbReference>
<evidence type="ECO:0008006" key="4">
    <source>
        <dbReference type="Google" id="ProtNLM"/>
    </source>
</evidence>
<protein>
    <recommendedName>
        <fullName evidence="4">Kelch repeat protein</fullName>
    </recommendedName>
</protein>